<accession>E3SNK2</accession>
<dbReference type="EMBL" id="GU071103">
    <property type="protein sequence ID" value="ADO99019.1"/>
    <property type="molecule type" value="Genomic_DNA"/>
</dbReference>
<evidence type="ECO:0000313" key="1">
    <source>
        <dbReference type="EMBL" id="ADO99019.1"/>
    </source>
</evidence>
<protein>
    <submittedName>
        <fullName evidence="1">Uncharacterized protein</fullName>
    </submittedName>
</protein>
<evidence type="ECO:0000313" key="2">
    <source>
        <dbReference type="Proteomes" id="UP000006532"/>
    </source>
</evidence>
<organism evidence="1 2">
    <name type="scientific">Prochlorococcus phage P-SSM7</name>
    <dbReference type="NCBI Taxonomy" id="445688"/>
    <lineage>
        <taxon>Viruses</taxon>
        <taxon>Duplodnaviria</taxon>
        <taxon>Heunggongvirae</taxon>
        <taxon>Uroviricota</taxon>
        <taxon>Caudoviricetes</taxon>
        <taxon>Pantevenvirales</taxon>
        <taxon>Kyanoviridae</taxon>
        <taxon>Palaemonvirus</taxon>
        <taxon>Palaemonvirus pssm7</taxon>
    </lineage>
</organism>
<sequence length="982" mass="107148">MGCKTNQFTDICGRVHCYNYTAPNPPTVGSSVGVTIEYKEYPHSFIRDPDAIHSYNIPDRDNDAIMHPFYLTEYRSPHIPSATCGMATKTDPCSGGHTFGREEFDATIINLDFTPSMLSFDFQFSDTWFSYIYDTSDEAGHIGTAAYWLEDDEGTVTTVVLPTGTPGTPGYDPGSETNTYSGTTACIPCSNFTCTPAKTTLKYEGCEDLTGDPDCPHPTLFAIDTESLKIAFSYDQFATTVPNGVTDFELSFDGVTYADGWNATTLEGIDYNSSQNPWAYQDAGFSDFEIFDINDGANAADFRIKFRIESRYDDSAAPPESNTVMLGTKWTCTEILNNGTGFTVGQVFPLTAVVGLANGTTVNMTINLKVTAVGPSTTLSGGDVTDIMRKGDKINGHTITRTFHTEVGLFPYHIVYVDGSGSNFAKDTQYTSDRNHVITVKAGFGIADRAIMLGLYEFLDKSLQYVTGDVNQKAPDIFNSIIYPQAWISLNENGGITDINISGGVFKFNTGNFDDINPTAQLTGYATDEDIATTGGTGSGLTVDIEVSSLLDDESNLLVDRISAVRVNQPGTGYTVGDKITISGGAAQIQIEEITSGGANLDKLAGPPVLEITSPDDDGNFIPNKSTDDGEPEFILTTTDSNLKFEVVTKDGVADLEVVSDTGGNNESAKIKGNFSGGSLTSVDILRPGKGYSTKIRPQLVVVNVNEETIEISKNDGKRDDLVPEYHNILKTLPEGDIKASADDLQAITDSYAEVPAEKANTFKNAPMQIKLDPQRQRVHQRSQRKLQTFQTDPLKTRIIPDYDTDFLKDTPIDDDAFKKILTDGKKTSQDTVLQNIDDITQQVYPEFVNFDESKVETNAGSFTELPHASKYTKYLMRQYRPDPQKVQRLTVTLGCTPVNIGKSHFVCNQPTATPNTDTGVINNGDGTTTQEVHIFSFGNLVRGPGCQPWKASGTMTIWHDLTRDARTVVRAAQAYGNPYDE</sequence>
<reference evidence="1 2" key="1">
    <citation type="journal article" date="2010" name="Environ. Microbiol.">
        <title>Genomic analysis of oceanic cyanobacterial myoviruses compared with T4-like myoviruses from diverse hosts and environments.</title>
        <authorList>
            <person name="Sullivan M.B."/>
            <person name="Huang K.H."/>
            <person name="Ignacio-Espinoza J.C."/>
            <person name="Berlin A.M."/>
            <person name="Kelly L."/>
            <person name="Weigele P.R."/>
            <person name="DeFrancesco A.S."/>
            <person name="Kern S.E."/>
            <person name="Thompson L.R."/>
            <person name="Young S."/>
            <person name="Yandava C."/>
            <person name="Fu R."/>
            <person name="Krastins B."/>
            <person name="Chase M."/>
            <person name="Sarracino D."/>
            <person name="Osburne M.S."/>
            <person name="Henn M.R."/>
            <person name="Chisholm S.W."/>
        </authorList>
    </citation>
    <scope>NUCLEOTIDE SEQUENCE [LARGE SCALE GENOMIC DNA]</scope>
    <source>
        <strain evidence="1">NATL1A-15</strain>
    </source>
</reference>
<name>E3SNK2_9CAUD</name>
<dbReference type="OrthoDB" id="3990at10239"/>
<dbReference type="GeneID" id="10329521"/>
<dbReference type="Proteomes" id="UP000006532">
    <property type="component" value="Segment"/>
</dbReference>
<dbReference type="KEGG" id="vg:10329521"/>
<dbReference type="RefSeq" id="YP_004324915.1">
    <property type="nucleotide sequence ID" value="NC_015290.1"/>
</dbReference>
<gene>
    <name evidence="1" type="ORF">PSSM7_084</name>
</gene>
<keyword evidence="2" id="KW-1185">Reference proteome</keyword>
<proteinExistence type="predicted"/>